<protein>
    <submittedName>
        <fullName evidence="1">Uncharacterized protein</fullName>
    </submittedName>
</protein>
<dbReference type="EMBL" id="CACRSL010000003">
    <property type="protein sequence ID" value="VYS79166.1"/>
    <property type="molecule type" value="Genomic_DNA"/>
</dbReference>
<proteinExistence type="predicted"/>
<name>A0A6N2RE97_9FIRM</name>
<gene>
    <name evidence="1" type="ORF">AULFYP135_00385</name>
</gene>
<reference evidence="1" key="1">
    <citation type="submission" date="2019-11" db="EMBL/GenBank/DDBJ databases">
        <authorList>
            <person name="Feng L."/>
        </authorList>
    </citation>
    <scope>NUCLEOTIDE SEQUENCE</scope>
    <source>
        <strain evidence="1">AundefinedLFYP135</strain>
    </source>
</reference>
<organism evidence="1">
    <name type="scientific">uncultured Anaerotruncus sp</name>
    <dbReference type="NCBI Taxonomy" id="905011"/>
    <lineage>
        <taxon>Bacteria</taxon>
        <taxon>Bacillati</taxon>
        <taxon>Bacillota</taxon>
        <taxon>Clostridia</taxon>
        <taxon>Eubacteriales</taxon>
        <taxon>Oscillospiraceae</taxon>
        <taxon>Anaerotruncus</taxon>
        <taxon>environmental samples</taxon>
    </lineage>
</organism>
<dbReference type="AlphaFoldDB" id="A0A6N2RE97"/>
<evidence type="ECO:0000313" key="1">
    <source>
        <dbReference type="EMBL" id="VYS79166.1"/>
    </source>
</evidence>
<accession>A0A6N2RE97</accession>
<sequence length="50" mass="5827">MQNMNNQNSQMEQYFCSLPKFVQESMKQSGVEFCDVAQMKAFVDNLSKKN</sequence>